<reference evidence="1 2" key="1">
    <citation type="submission" date="2024-04" db="EMBL/GenBank/DDBJ databases">
        <authorList>
            <person name="Rising A."/>
            <person name="Reimegard J."/>
            <person name="Sonavane S."/>
            <person name="Akerstrom W."/>
            <person name="Nylinder S."/>
            <person name="Hedman E."/>
            <person name="Kallberg Y."/>
        </authorList>
    </citation>
    <scope>NUCLEOTIDE SEQUENCE [LARGE SCALE GENOMIC DNA]</scope>
</reference>
<name>A0AAV2API1_9ARAC</name>
<evidence type="ECO:0000313" key="2">
    <source>
        <dbReference type="Proteomes" id="UP001497382"/>
    </source>
</evidence>
<keyword evidence="2" id="KW-1185">Reference proteome</keyword>
<proteinExistence type="predicted"/>
<protein>
    <submittedName>
        <fullName evidence="1">Uncharacterized protein</fullName>
    </submittedName>
</protein>
<dbReference type="Proteomes" id="UP001497382">
    <property type="component" value="Unassembled WGS sequence"/>
</dbReference>
<organism evidence="1 2">
    <name type="scientific">Larinioides sclopetarius</name>
    <dbReference type="NCBI Taxonomy" id="280406"/>
    <lineage>
        <taxon>Eukaryota</taxon>
        <taxon>Metazoa</taxon>
        <taxon>Ecdysozoa</taxon>
        <taxon>Arthropoda</taxon>
        <taxon>Chelicerata</taxon>
        <taxon>Arachnida</taxon>
        <taxon>Araneae</taxon>
        <taxon>Araneomorphae</taxon>
        <taxon>Entelegynae</taxon>
        <taxon>Araneoidea</taxon>
        <taxon>Araneidae</taxon>
        <taxon>Larinioides</taxon>
    </lineage>
</organism>
<accession>A0AAV2API1</accession>
<dbReference type="AlphaFoldDB" id="A0AAV2API1"/>
<dbReference type="EMBL" id="CAXIEN010000195">
    <property type="protein sequence ID" value="CAL1285819.1"/>
    <property type="molecule type" value="Genomic_DNA"/>
</dbReference>
<evidence type="ECO:0000313" key="1">
    <source>
        <dbReference type="EMBL" id="CAL1285819.1"/>
    </source>
</evidence>
<gene>
    <name evidence="1" type="ORF">LARSCL_LOCUS13940</name>
</gene>
<sequence length="195" mass="22995">MTPPAQNRQILRVYDNTTYEIMPHLIAYEPLTLFVEEIIDYSFRQNNLFNWIPPMNLAYLRLRYPGKQYFDDRIGKAIIHSCIERDAIISALRFRFDENLWLNLNPENARQQLIAHLGLMLMYPRVPVHLAAFQMFSFGCYVGRTAMKRQLNGLVNEVVQALVRTCCVHFPYEQQYIEYLAIAESYNVEHCCTHP</sequence>
<comment type="caution">
    <text evidence="1">The sequence shown here is derived from an EMBL/GenBank/DDBJ whole genome shotgun (WGS) entry which is preliminary data.</text>
</comment>